<name>A0A1F7SMV4_9BACT</name>
<evidence type="ECO:0000313" key="1">
    <source>
        <dbReference type="EMBL" id="OGL55096.1"/>
    </source>
</evidence>
<reference evidence="1 2" key="1">
    <citation type="journal article" date="2016" name="Nat. Commun.">
        <title>Thousands of microbial genomes shed light on interconnected biogeochemical processes in an aquifer system.</title>
        <authorList>
            <person name="Anantharaman K."/>
            <person name="Brown C.T."/>
            <person name="Hug L.A."/>
            <person name="Sharon I."/>
            <person name="Castelle C.J."/>
            <person name="Probst A.J."/>
            <person name="Thomas B.C."/>
            <person name="Singh A."/>
            <person name="Wilkins M.J."/>
            <person name="Karaoz U."/>
            <person name="Brodie E.L."/>
            <person name="Williams K.H."/>
            <person name="Hubbard S.S."/>
            <person name="Banfield J.F."/>
        </authorList>
    </citation>
    <scope>NUCLEOTIDE SEQUENCE [LARGE SCALE GENOMIC DNA]</scope>
</reference>
<evidence type="ECO:0000313" key="2">
    <source>
        <dbReference type="Proteomes" id="UP000178082"/>
    </source>
</evidence>
<comment type="caution">
    <text evidence="1">The sequence shown here is derived from an EMBL/GenBank/DDBJ whole genome shotgun (WGS) entry which is preliminary data.</text>
</comment>
<dbReference type="AlphaFoldDB" id="A0A1F7SMV4"/>
<dbReference type="Proteomes" id="UP000178082">
    <property type="component" value="Unassembled WGS sequence"/>
</dbReference>
<gene>
    <name evidence="1" type="ORF">A3G31_02525</name>
</gene>
<sequence length="89" mass="10040">MVDTNSSQQRRIISGQGRIFFLGVYTKQAGYYLERLFPCAQASTFLISKILKGFSMKPEAPSMEFIFIKSLSKRSGNLSLSRLGIIGRR</sequence>
<protein>
    <submittedName>
        <fullName evidence="1">Uncharacterized protein</fullName>
    </submittedName>
</protein>
<accession>A0A1F7SMV4</accession>
<dbReference type="EMBL" id="MGDI01000004">
    <property type="protein sequence ID" value="OGL55096.1"/>
    <property type="molecule type" value="Genomic_DNA"/>
</dbReference>
<proteinExistence type="predicted"/>
<organism evidence="1 2">
    <name type="scientific">Candidatus Schekmanbacteria bacterium RIFCSPLOWO2_12_FULL_38_15</name>
    <dbReference type="NCBI Taxonomy" id="1817883"/>
    <lineage>
        <taxon>Bacteria</taxon>
        <taxon>Candidatus Schekmaniibacteriota</taxon>
    </lineage>
</organism>